<name>A0A2J6WNP2_9BACT</name>
<keyword evidence="1" id="KW-0175">Coiled coil</keyword>
<feature type="coiled-coil region" evidence="1">
    <location>
        <begin position="82"/>
        <end position="109"/>
    </location>
</feature>
<evidence type="ECO:0000313" key="4">
    <source>
        <dbReference type="EMBL" id="PMP71995.1"/>
    </source>
</evidence>
<dbReference type="Proteomes" id="UP000242288">
    <property type="component" value="Unassembled WGS sequence"/>
</dbReference>
<evidence type="ECO:0000313" key="5">
    <source>
        <dbReference type="Proteomes" id="UP000242288"/>
    </source>
</evidence>
<evidence type="ECO:0000256" key="2">
    <source>
        <dbReference type="SAM" id="MobiDB-lite"/>
    </source>
</evidence>
<proteinExistence type="predicted"/>
<sequence length="305" mass="35087">MLKYLSRQYYNGLICMSGEIIKKSMDLFYAGKVKSYFKGLNKNHVGGVVHMVKKFFLSFLSIIYLFIFLFCLSVKYSSAEEVTLTEEQKKQLQEQIQKMKENFEKIKNLSDTQQQVETLKEQKQATPMSQSQLSQPSINEPEWDGIYTVDKTGQYRDLISITKAKASRQKGTLTGRQYISVILDPKEVNFTSWSEFKGFFIKGQKLISQIIMYKLRRSSMLGLDKVFTFLQGAAGGETYSVEDLDNNLFPTQLRCKTKSDSAYCEFKDPDRIKRYIQSDSSSCIMILTGESLEKGAQIYAICFKD</sequence>
<dbReference type="AlphaFoldDB" id="A0A2J6WNP2"/>
<dbReference type="EMBL" id="PNIO01000018">
    <property type="protein sequence ID" value="PMP71995.1"/>
    <property type="molecule type" value="Genomic_DNA"/>
</dbReference>
<keyword evidence="3" id="KW-0812">Transmembrane</keyword>
<keyword evidence="3" id="KW-0472">Membrane</keyword>
<feature type="transmembrane region" description="Helical" evidence="3">
    <location>
        <begin position="55"/>
        <end position="76"/>
    </location>
</feature>
<protein>
    <submittedName>
        <fullName evidence="4">Uncharacterized protein</fullName>
    </submittedName>
</protein>
<gene>
    <name evidence="4" type="ORF">C0186_02440</name>
</gene>
<comment type="caution">
    <text evidence="4">The sequence shown here is derived from an EMBL/GenBank/DDBJ whole genome shotgun (WGS) entry which is preliminary data.</text>
</comment>
<feature type="region of interest" description="Disordered" evidence="2">
    <location>
        <begin position="118"/>
        <end position="137"/>
    </location>
</feature>
<keyword evidence="3" id="KW-1133">Transmembrane helix</keyword>
<evidence type="ECO:0000256" key="1">
    <source>
        <dbReference type="SAM" id="Coils"/>
    </source>
</evidence>
<reference evidence="4 5" key="1">
    <citation type="submission" date="2018-01" db="EMBL/GenBank/DDBJ databases">
        <title>Metagenomic assembled genomes from two thermal pools in the Uzon Caldera, Kamchatka, Russia.</title>
        <authorList>
            <person name="Wilkins L."/>
            <person name="Ettinger C."/>
        </authorList>
    </citation>
    <scope>NUCLEOTIDE SEQUENCE [LARGE SCALE GENOMIC DNA]</scope>
    <source>
        <strain evidence="4">ZAV-04</strain>
    </source>
</reference>
<evidence type="ECO:0000256" key="3">
    <source>
        <dbReference type="SAM" id="Phobius"/>
    </source>
</evidence>
<feature type="compositionally biased region" description="Polar residues" evidence="2">
    <location>
        <begin position="124"/>
        <end position="137"/>
    </location>
</feature>
<organism evidence="4 5">
    <name type="scientific">Thermodesulfovibrio aggregans</name>
    <dbReference type="NCBI Taxonomy" id="86166"/>
    <lineage>
        <taxon>Bacteria</taxon>
        <taxon>Pseudomonadati</taxon>
        <taxon>Nitrospirota</taxon>
        <taxon>Thermodesulfovibrionia</taxon>
        <taxon>Thermodesulfovibrionales</taxon>
        <taxon>Thermodesulfovibrionaceae</taxon>
        <taxon>Thermodesulfovibrio</taxon>
    </lineage>
</organism>
<accession>A0A2J6WNP2</accession>